<dbReference type="GO" id="GO:0003700">
    <property type="term" value="F:DNA-binding transcription factor activity"/>
    <property type="evidence" value="ECO:0007669"/>
    <property type="project" value="InterPro"/>
</dbReference>
<comment type="caution">
    <text evidence="4">The sequence shown here is derived from an EMBL/GenBank/DDBJ whole genome shotgun (WGS) entry which is preliminary data.</text>
</comment>
<dbReference type="OMA" id="YVHELEV"/>
<feature type="compositionally biased region" description="Polar residues" evidence="2">
    <location>
        <begin position="609"/>
        <end position="624"/>
    </location>
</feature>
<accession>A0A060SQ55</accession>
<dbReference type="HOGENOM" id="CLU_006019_2_0_1"/>
<organism evidence="4 5">
    <name type="scientific">Pycnoporus cinnabarinus</name>
    <name type="common">Cinnabar-red polypore</name>
    <name type="synonym">Trametes cinnabarina</name>
    <dbReference type="NCBI Taxonomy" id="5643"/>
    <lineage>
        <taxon>Eukaryota</taxon>
        <taxon>Fungi</taxon>
        <taxon>Dikarya</taxon>
        <taxon>Basidiomycota</taxon>
        <taxon>Agaricomycotina</taxon>
        <taxon>Agaricomycetes</taxon>
        <taxon>Polyporales</taxon>
        <taxon>Polyporaceae</taxon>
        <taxon>Trametes</taxon>
    </lineage>
</organism>
<dbReference type="InterPro" id="IPR050987">
    <property type="entry name" value="AtrR-like"/>
</dbReference>
<dbReference type="Proteomes" id="UP000029665">
    <property type="component" value="Unassembled WGS sequence"/>
</dbReference>
<evidence type="ECO:0000313" key="4">
    <source>
        <dbReference type="EMBL" id="CDO74319.1"/>
    </source>
</evidence>
<evidence type="ECO:0000256" key="1">
    <source>
        <dbReference type="ARBA" id="ARBA00023242"/>
    </source>
</evidence>
<proteinExistence type="predicted"/>
<feature type="region of interest" description="Disordered" evidence="2">
    <location>
        <begin position="35"/>
        <end position="103"/>
    </location>
</feature>
<dbReference type="PANTHER" id="PTHR46910:SF38">
    <property type="entry name" value="ZN(2)-C6 FUNGAL-TYPE DOMAIN-CONTAINING PROTEIN"/>
    <property type="match status" value="1"/>
</dbReference>
<dbReference type="CDD" id="cd12148">
    <property type="entry name" value="fungal_TF_MHR"/>
    <property type="match status" value="1"/>
</dbReference>
<protein>
    <recommendedName>
        <fullName evidence="3">Xylanolytic transcriptional activator regulatory domain-containing protein</fullName>
    </recommendedName>
</protein>
<dbReference type="GO" id="GO:0006351">
    <property type="term" value="P:DNA-templated transcription"/>
    <property type="evidence" value="ECO:0007669"/>
    <property type="project" value="InterPro"/>
</dbReference>
<dbReference type="STRING" id="5643.A0A060SQ55"/>
<sequence length="818" mass="90512">MITEYSQCCLCFVSKKRPPTKSYVEILESRLQKMEELVDRLQPQSKSPAPDPEPRVSNNSPRPSPAEQSSSPTASTPAVVVVPTFSSPSPPASAELEPSDDEMETTRKLIHSFKKFSIRSQLPMRYYGKSSNLMLLQTAVDMKMAYSGMDSAEFRPEPTDNMKSFEDECAFSHLVVPDDLPLYTDFPEPDLMEKLVEAYFADIHPYVPVLHRQTFERDLTDGLHLRDEGFGAVVLLRYVLMSIYAGSYGSPHTCWTILGVGLRAAQDVGIHRQKTYQSMSKTDAELWKRAFWCLLTLDRHLGFGLGRPSALQDEDFDVEPLAECDDEYWFTGDPETDFKQPPGKPSRIAYMNCLARLLQILAFASRTIYSINKSKLLMGFVGHEWEEQIVAELDSALNRWIDTVPDHLRWDPHREDIGFLNQSAALYAKYYQMQIMIHRPFLPTNQKTESSRLSFPSLAICTNAARSCVHISDVQYKRAGKPLSLKLNRISLFLAGVVLLINMWAGKKAGLANRSAAEDVQKCLKMLQEMEPYSHVAGKFWQILNALYSAGDFKTSESDGASSRKRPRDADAPEDLDGRHYAPAASINPENVVPVQQHGATHGHPARTGSDSMSDPSPTATDSPASFDLPVHTEDLGRIPFEHGFSPSLFAPGPDAGMHAQQTQSQPQTQAQLPGGGPSYMQTFPENMDAASLPQTSAFVGGGGGAGFDNHNSFPQLAQASLFDFSQVLQQQQPSLDTYVRQQQQQQQPAGPDLGEAATMGMPGFSMDVLADNTLEMWSSAPTSMDWADWGAFINNVSGGGTGEGVQFAPSNTDFPAF</sequence>
<dbReference type="EMBL" id="CCBP010000156">
    <property type="protein sequence ID" value="CDO74319.1"/>
    <property type="molecule type" value="Genomic_DNA"/>
</dbReference>
<dbReference type="GO" id="GO:0003677">
    <property type="term" value="F:DNA binding"/>
    <property type="evidence" value="ECO:0007669"/>
    <property type="project" value="InterPro"/>
</dbReference>
<feature type="compositionally biased region" description="Basic and acidic residues" evidence="2">
    <location>
        <begin position="568"/>
        <end position="580"/>
    </location>
</feature>
<dbReference type="Pfam" id="PF04082">
    <property type="entry name" value="Fungal_trans"/>
    <property type="match status" value="1"/>
</dbReference>
<reference evidence="4" key="1">
    <citation type="submission" date="2014-01" db="EMBL/GenBank/DDBJ databases">
        <title>The genome of the white-rot fungus Pycnoporus cinnabarinus: a basidiomycete model with a versatile arsenal for lignocellulosic biomass breakdown.</title>
        <authorList>
            <person name="Levasseur A."/>
            <person name="Lomascolo A."/>
            <person name="Ruiz-Duenas F.J."/>
            <person name="Uzan E."/>
            <person name="Piumi F."/>
            <person name="Kues U."/>
            <person name="Ram A.F.J."/>
            <person name="Murat C."/>
            <person name="Haon M."/>
            <person name="Benoit I."/>
            <person name="Arfi Y."/>
            <person name="Chevret D."/>
            <person name="Drula E."/>
            <person name="Kwon M.J."/>
            <person name="Gouret P."/>
            <person name="Lesage-Meessen L."/>
            <person name="Lombard V."/>
            <person name="Mariette J."/>
            <person name="Noirot C."/>
            <person name="Park J."/>
            <person name="Patyshakuliyeva A."/>
            <person name="Wieneger R.A.B."/>
            <person name="Wosten H.A.B."/>
            <person name="Martin F."/>
            <person name="Coutinho P.M."/>
            <person name="de Vries R."/>
            <person name="Martinez A.T."/>
            <person name="Klopp C."/>
            <person name="Pontarotti P."/>
            <person name="Henrissat B."/>
            <person name="Record E."/>
        </authorList>
    </citation>
    <scope>NUCLEOTIDE SEQUENCE [LARGE SCALE GENOMIC DNA]</scope>
    <source>
        <strain evidence="4">BRFM137</strain>
    </source>
</reference>
<evidence type="ECO:0000259" key="3">
    <source>
        <dbReference type="SMART" id="SM00906"/>
    </source>
</evidence>
<keyword evidence="1" id="KW-0539">Nucleus</keyword>
<dbReference type="PANTHER" id="PTHR46910">
    <property type="entry name" value="TRANSCRIPTION FACTOR PDR1"/>
    <property type="match status" value="1"/>
</dbReference>
<feature type="compositionally biased region" description="Low complexity" evidence="2">
    <location>
        <begin position="55"/>
        <end position="96"/>
    </location>
</feature>
<name>A0A060SQ55_PYCCI</name>
<feature type="compositionally biased region" description="Low complexity" evidence="2">
    <location>
        <begin position="660"/>
        <end position="672"/>
    </location>
</feature>
<dbReference type="GO" id="GO:0008270">
    <property type="term" value="F:zinc ion binding"/>
    <property type="evidence" value="ECO:0007669"/>
    <property type="project" value="InterPro"/>
</dbReference>
<evidence type="ECO:0000313" key="5">
    <source>
        <dbReference type="Proteomes" id="UP000029665"/>
    </source>
</evidence>
<feature type="compositionally biased region" description="Basic and acidic residues" evidence="2">
    <location>
        <begin position="631"/>
        <end position="641"/>
    </location>
</feature>
<evidence type="ECO:0000256" key="2">
    <source>
        <dbReference type="SAM" id="MobiDB-lite"/>
    </source>
</evidence>
<dbReference type="OrthoDB" id="4456959at2759"/>
<dbReference type="AlphaFoldDB" id="A0A060SQ55"/>
<keyword evidence="5" id="KW-1185">Reference proteome</keyword>
<dbReference type="SMART" id="SM00906">
    <property type="entry name" value="Fungal_trans"/>
    <property type="match status" value="1"/>
</dbReference>
<gene>
    <name evidence="4" type="ORF">BN946_scf184449.g4</name>
</gene>
<dbReference type="InterPro" id="IPR007219">
    <property type="entry name" value="XnlR_reg_dom"/>
</dbReference>
<feature type="region of interest" description="Disordered" evidence="2">
    <location>
        <begin position="554"/>
        <end position="685"/>
    </location>
</feature>
<feature type="domain" description="Xylanolytic transcriptional activator regulatory" evidence="3">
    <location>
        <begin position="254"/>
        <end position="327"/>
    </location>
</feature>